<keyword evidence="1" id="KW-0677">Repeat</keyword>
<dbReference type="SUPFAM" id="SSF48452">
    <property type="entry name" value="TPR-like"/>
    <property type="match status" value="1"/>
</dbReference>
<proteinExistence type="predicted"/>
<keyword evidence="5" id="KW-1133">Transmembrane helix</keyword>
<reference evidence="6 7" key="1">
    <citation type="submission" date="2016-04" db="EMBL/GenBank/DDBJ databases">
        <title>Genome sequence of Clostridium magnum DSM 2767.</title>
        <authorList>
            <person name="Poehlein A."/>
            <person name="Uhlig R."/>
            <person name="Fischer R."/>
            <person name="Bahl H."/>
            <person name="Daniel R."/>
        </authorList>
    </citation>
    <scope>NUCLEOTIDE SEQUENCE [LARGE SCALE GENOMIC DNA]</scope>
    <source>
        <strain evidence="6 7">DSM 2767</strain>
    </source>
</reference>
<dbReference type="PATRIC" id="fig|1121326.3.peg.5184"/>
<dbReference type="Proteomes" id="UP000076603">
    <property type="component" value="Unassembled WGS sequence"/>
</dbReference>
<dbReference type="PANTHER" id="PTHR45586">
    <property type="entry name" value="TPR REPEAT-CONTAINING PROTEIN PA4667"/>
    <property type="match status" value="1"/>
</dbReference>
<dbReference type="SMART" id="SM00028">
    <property type="entry name" value="TPR"/>
    <property type="match status" value="4"/>
</dbReference>
<dbReference type="PANTHER" id="PTHR45586:SF1">
    <property type="entry name" value="LIPOPOLYSACCHARIDE ASSEMBLY PROTEIN B"/>
    <property type="match status" value="1"/>
</dbReference>
<comment type="caution">
    <text evidence="6">The sequence shown here is derived from an EMBL/GenBank/DDBJ whole genome shotgun (WGS) entry which is preliminary data.</text>
</comment>
<dbReference type="InterPro" id="IPR051012">
    <property type="entry name" value="CellSynth/LPSAsmb/PSIAsmb"/>
</dbReference>
<feature type="coiled-coil region" evidence="4">
    <location>
        <begin position="207"/>
        <end position="234"/>
    </location>
</feature>
<feature type="transmembrane region" description="Helical" evidence="5">
    <location>
        <begin position="155"/>
        <end position="174"/>
    </location>
</feature>
<organism evidence="6 7">
    <name type="scientific">Clostridium magnum DSM 2767</name>
    <dbReference type="NCBI Taxonomy" id="1121326"/>
    <lineage>
        <taxon>Bacteria</taxon>
        <taxon>Bacillati</taxon>
        <taxon>Bacillota</taxon>
        <taxon>Clostridia</taxon>
        <taxon>Eubacteriales</taxon>
        <taxon>Clostridiaceae</taxon>
        <taxon>Clostridium</taxon>
    </lineage>
</organism>
<dbReference type="InterPro" id="IPR011990">
    <property type="entry name" value="TPR-like_helical_dom_sf"/>
</dbReference>
<keyword evidence="5" id="KW-0812">Transmembrane</keyword>
<gene>
    <name evidence="6" type="ORF">CLMAG_51280</name>
</gene>
<sequence>MNFDYEIEKINPINISAEEFKVHKIPHSVRKSIALYNKSILNLKVKCADLAINDLKKALSLNPDFCEAIKLLGLCYVYKKDFKKAEKVFKKLAKHNIYSMLANEYLQQLKSERTISKALDTIKNVSSNPEGNRKGKNSFKSISKIKNISGLPKKLAISFFALAVISSILGLIYWKYPSIKTISNKVKNTDIKKNKEVEQPKVADEKNAKINEDYKKLQKNLETTKLELDNEKYKKNISLMLNDAEKFYGDGEPEKALDNLITLKALKLDDAEKSRFDALWNNIKTRDVWTIYNQANSLYKQGKYVEALPKLIKVHQVAPELDIMPWVIYQMGNCYKETNDNKNALALFEKVKKDYPNTQYAVYSQGKIEEIGTKKN</sequence>
<dbReference type="Gene3D" id="1.25.40.10">
    <property type="entry name" value="Tetratricopeptide repeat domain"/>
    <property type="match status" value="2"/>
</dbReference>
<evidence type="ECO:0000313" key="7">
    <source>
        <dbReference type="Proteomes" id="UP000076603"/>
    </source>
</evidence>
<keyword evidence="5" id="KW-0472">Membrane</keyword>
<evidence type="ECO:0000256" key="2">
    <source>
        <dbReference type="ARBA" id="ARBA00022803"/>
    </source>
</evidence>
<dbReference type="EMBL" id="LWAE01000008">
    <property type="protein sequence ID" value="KZL89628.1"/>
    <property type="molecule type" value="Genomic_DNA"/>
</dbReference>
<accession>A0A161WS66</accession>
<dbReference type="AlphaFoldDB" id="A0A161WS66"/>
<keyword evidence="7" id="KW-1185">Reference proteome</keyword>
<evidence type="ECO:0000256" key="3">
    <source>
        <dbReference type="PROSITE-ProRule" id="PRU00339"/>
    </source>
</evidence>
<keyword evidence="2 3" id="KW-0802">TPR repeat</keyword>
<evidence type="ECO:0000256" key="1">
    <source>
        <dbReference type="ARBA" id="ARBA00022737"/>
    </source>
</evidence>
<evidence type="ECO:0000256" key="5">
    <source>
        <dbReference type="SAM" id="Phobius"/>
    </source>
</evidence>
<dbReference type="STRING" id="1121326.CLMAG_51280"/>
<dbReference type="InterPro" id="IPR019734">
    <property type="entry name" value="TPR_rpt"/>
</dbReference>
<evidence type="ECO:0000313" key="6">
    <source>
        <dbReference type="EMBL" id="KZL89628.1"/>
    </source>
</evidence>
<keyword evidence="4" id="KW-0175">Coiled coil</keyword>
<dbReference type="Pfam" id="PF14559">
    <property type="entry name" value="TPR_19"/>
    <property type="match status" value="1"/>
</dbReference>
<dbReference type="RefSeq" id="WP_082832071.1">
    <property type="nucleotide sequence ID" value="NZ_FQXL01000007.1"/>
</dbReference>
<feature type="repeat" description="TPR" evidence="3">
    <location>
        <begin position="325"/>
        <end position="358"/>
    </location>
</feature>
<protein>
    <submittedName>
        <fullName evidence="6">Tetratricopeptide repeat protein</fullName>
    </submittedName>
</protein>
<dbReference type="OrthoDB" id="9791784at2"/>
<evidence type="ECO:0000256" key="4">
    <source>
        <dbReference type="SAM" id="Coils"/>
    </source>
</evidence>
<name>A0A161WS66_9CLOT</name>
<dbReference type="PROSITE" id="PS50005">
    <property type="entry name" value="TPR"/>
    <property type="match status" value="1"/>
</dbReference>